<dbReference type="InterPro" id="IPR047187">
    <property type="entry name" value="SF1_C_Upf1"/>
</dbReference>
<evidence type="ECO:0000256" key="1">
    <source>
        <dbReference type="SAM" id="MobiDB-lite"/>
    </source>
</evidence>
<dbReference type="InterPro" id="IPR041679">
    <property type="entry name" value="DNA2/NAM7-like_C"/>
</dbReference>
<dbReference type="Gene3D" id="3.40.50.300">
    <property type="entry name" value="P-loop containing nucleotide triphosphate hydrolases"/>
    <property type="match status" value="2"/>
</dbReference>
<gene>
    <name evidence="3" type="ORF">DFH94DRAFT_849054</name>
</gene>
<proteinExistence type="predicted"/>
<dbReference type="AlphaFoldDB" id="A0A9P5MPT2"/>
<dbReference type="Pfam" id="PF13087">
    <property type="entry name" value="AAA_12"/>
    <property type="match status" value="1"/>
</dbReference>
<accession>A0A9P5MPT2</accession>
<sequence length="1074" mass="118880">MAVPALEFTFVNSHQTLPTPHTSYIHRLRACGIMSPHTTICRREILGGPKSAVVRNYSFGTIGEMEVDFHAALSEPPFAVGVSIEVAPVGPDIRTLALATQDQVFVLSFQQPPSAAQKEALAKLLKIQYLTGFELPYTIVLLAHALGSDVAGYDLSTLKFGDISTPGDFLNSKSAFVSARAINELWDGGIPRSDPNSSGTAQPNYALRAWYTAIAAQMAIKDLPLGRRLSTHFVDAHMLQNYAILASRAIRRDFLKPRIQENDFSAVDTERDGSITVHNARYKSRIRASNQTHLEVYLKNGDVVDATIKGAKGRCSSARTEQQLKGDVARIRVIGCEELTNSERAQYHFLRSSLMEARHAPSFVTTIWSPGKAQGIEHRDNETHILRDHGSVIGSQSDSILEKLNNSQRRIVGAMLSPAPQDSLVIAHGPPGTGKTTTIAGAAAIWESRGLPCWIIAQSNVGVKNIAEKLFQKEVDFRLVVSQEFYFEWHEDLYEEIGAKVIRSDELPDDKRQVSMLFRDATVVLCTLSMLSNPKLLDCGLFSLLPVKSLVIDEASQIDVFEFMVIPVLALWAISDTLNQHLFHKFSKELTKVCFFGDPKQLPPYGSGEAGLETIFDVKHLKKKAYFLDTQCNRSPFPIYASLIFSADRLPIRLGEFISKNVYDGKLRSKHSVTDYSCISFIDVWKGKETKKGNSYLNMEEVHMVVRVAERYQQRGLNFCIITFYDPQRAAITQALKNASLPSECVYNVDSFQVLPARPGSLILNRRWSGNEADYVILSSVRTGHPGFLKSQPRMNVALTRCRKGMVVVTDKCFLQRAGRSMLLGKLCSTWSQHHEACWIDWKAMLNNSVALPGLPQPLPPPIPLYGMLIPALAVQQLALYRSQQLQVLARINLQARLIHSLSQHTAMLPRDPPPSKPKTWAELSQASQSTLAGPASGSASAIEPQRRTTLTATDPVRSSVGKTGRRGGRGGTLTSPAAAPREPDNGAFPSLQLLATALDQSSSSQHRRSKRPFFFVCIFGLWNPIRHNWQHVHAPGSPIIIAPSIRSSWELGEALKLWLGSEQPSQACVTLKL</sequence>
<dbReference type="EMBL" id="WHVB01000088">
    <property type="protein sequence ID" value="KAF8462631.1"/>
    <property type="molecule type" value="Genomic_DNA"/>
</dbReference>
<dbReference type="Pfam" id="PF13604">
    <property type="entry name" value="AAA_30"/>
    <property type="match status" value="1"/>
</dbReference>
<feature type="domain" description="DNA2/NAM7 helicase-like C-terminal" evidence="2">
    <location>
        <begin position="654"/>
        <end position="812"/>
    </location>
</feature>
<dbReference type="Proteomes" id="UP000759537">
    <property type="component" value="Unassembled WGS sequence"/>
</dbReference>
<dbReference type="OrthoDB" id="6513042at2759"/>
<dbReference type="InterPro" id="IPR045055">
    <property type="entry name" value="DNA2/NAM7-like"/>
</dbReference>
<keyword evidence="3" id="KW-0378">Hydrolase</keyword>
<feature type="compositionally biased region" description="Polar residues" evidence="1">
    <location>
        <begin position="923"/>
        <end position="932"/>
    </location>
</feature>
<dbReference type="PANTHER" id="PTHR10887:SF495">
    <property type="entry name" value="HELICASE SENATAXIN ISOFORM X1-RELATED"/>
    <property type="match status" value="1"/>
</dbReference>
<dbReference type="CDD" id="cd18808">
    <property type="entry name" value="SF1_C_Upf1"/>
    <property type="match status" value="1"/>
</dbReference>
<name>A0A9P5MPT2_9AGAM</name>
<reference evidence="3" key="1">
    <citation type="submission" date="2019-10" db="EMBL/GenBank/DDBJ databases">
        <authorList>
            <consortium name="DOE Joint Genome Institute"/>
            <person name="Kuo A."/>
            <person name="Miyauchi S."/>
            <person name="Kiss E."/>
            <person name="Drula E."/>
            <person name="Kohler A."/>
            <person name="Sanchez-Garcia M."/>
            <person name="Andreopoulos B."/>
            <person name="Barry K.W."/>
            <person name="Bonito G."/>
            <person name="Buee M."/>
            <person name="Carver A."/>
            <person name="Chen C."/>
            <person name="Cichocki N."/>
            <person name="Clum A."/>
            <person name="Culley D."/>
            <person name="Crous P.W."/>
            <person name="Fauchery L."/>
            <person name="Girlanda M."/>
            <person name="Hayes R."/>
            <person name="Keri Z."/>
            <person name="LaButti K."/>
            <person name="Lipzen A."/>
            <person name="Lombard V."/>
            <person name="Magnuson J."/>
            <person name="Maillard F."/>
            <person name="Morin E."/>
            <person name="Murat C."/>
            <person name="Nolan M."/>
            <person name="Ohm R."/>
            <person name="Pangilinan J."/>
            <person name="Pereira M."/>
            <person name="Perotto S."/>
            <person name="Peter M."/>
            <person name="Riley R."/>
            <person name="Sitrit Y."/>
            <person name="Stielow B."/>
            <person name="Szollosi G."/>
            <person name="Zifcakova L."/>
            <person name="Stursova M."/>
            <person name="Spatafora J.W."/>
            <person name="Tedersoo L."/>
            <person name="Vaario L.-M."/>
            <person name="Yamada A."/>
            <person name="Yan M."/>
            <person name="Wang P."/>
            <person name="Xu J."/>
            <person name="Bruns T."/>
            <person name="Baldrian P."/>
            <person name="Vilgalys R."/>
            <person name="Henrissat B."/>
            <person name="Grigoriev I.V."/>
            <person name="Hibbett D."/>
            <person name="Nagy L.G."/>
            <person name="Martin F.M."/>
        </authorList>
    </citation>
    <scope>NUCLEOTIDE SEQUENCE</scope>
    <source>
        <strain evidence="3">Prilba</strain>
    </source>
</reference>
<organism evidence="3 4">
    <name type="scientific">Russula ochroleuca</name>
    <dbReference type="NCBI Taxonomy" id="152965"/>
    <lineage>
        <taxon>Eukaryota</taxon>
        <taxon>Fungi</taxon>
        <taxon>Dikarya</taxon>
        <taxon>Basidiomycota</taxon>
        <taxon>Agaricomycotina</taxon>
        <taxon>Agaricomycetes</taxon>
        <taxon>Russulales</taxon>
        <taxon>Russulaceae</taxon>
        <taxon>Russula</taxon>
    </lineage>
</organism>
<dbReference type="PANTHER" id="PTHR10887">
    <property type="entry name" value="DNA2/NAM7 HELICASE FAMILY"/>
    <property type="match status" value="1"/>
</dbReference>
<evidence type="ECO:0000259" key="2">
    <source>
        <dbReference type="Pfam" id="PF13087"/>
    </source>
</evidence>
<evidence type="ECO:0000313" key="4">
    <source>
        <dbReference type="Proteomes" id="UP000759537"/>
    </source>
</evidence>
<dbReference type="InterPro" id="IPR027417">
    <property type="entry name" value="P-loop_NTPase"/>
</dbReference>
<evidence type="ECO:0000313" key="3">
    <source>
        <dbReference type="EMBL" id="KAF8462631.1"/>
    </source>
</evidence>
<dbReference type="GO" id="GO:0016787">
    <property type="term" value="F:hydrolase activity"/>
    <property type="evidence" value="ECO:0007669"/>
    <property type="project" value="UniProtKB-KW"/>
</dbReference>
<protein>
    <submittedName>
        <fullName evidence="3">P-loop containing nucleoside triphosphate hydrolase protein</fullName>
    </submittedName>
</protein>
<feature type="region of interest" description="Disordered" evidence="1">
    <location>
        <begin position="907"/>
        <end position="989"/>
    </location>
</feature>
<reference evidence="3" key="2">
    <citation type="journal article" date="2020" name="Nat. Commun.">
        <title>Large-scale genome sequencing of mycorrhizal fungi provides insights into the early evolution of symbiotic traits.</title>
        <authorList>
            <person name="Miyauchi S."/>
            <person name="Kiss E."/>
            <person name="Kuo A."/>
            <person name="Drula E."/>
            <person name="Kohler A."/>
            <person name="Sanchez-Garcia M."/>
            <person name="Morin E."/>
            <person name="Andreopoulos B."/>
            <person name="Barry K.W."/>
            <person name="Bonito G."/>
            <person name="Buee M."/>
            <person name="Carver A."/>
            <person name="Chen C."/>
            <person name="Cichocki N."/>
            <person name="Clum A."/>
            <person name="Culley D."/>
            <person name="Crous P.W."/>
            <person name="Fauchery L."/>
            <person name="Girlanda M."/>
            <person name="Hayes R.D."/>
            <person name="Keri Z."/>
            <person name="LaButti K."/>
            <person name="Lipzen A."/>
            <person name="Lombard V."/>
            <person name="Magnuson J."/>
            <person name="Maillard F."/>
            <person name="Murat C."/>
            <person name="Nolan M."/>
            <person name="Ohm R.A."/>
            <person name="Pangilinan J."/>
            <person name="Pereira M.F."/>
            <person name="Perotto S."/>
            <person name="Peter M."/>
            <person name="Pfister S."/>
            <person name="Riley R."/>
            <person name="Sitrit Y."/>
            <person name="Stielow J.B."/>
            <person name="Szollosi G."/>
            <person name="Zifcakova L."/>
            <person name="Stursova M."/>
            <person name="Spatafora J.W."/>
            <person name="Tedersoo L."/>
            <person name="Vaario L.M."/>
            <person name="Yamada A."/>
            <person name="Yan M."/>
            <person name="Wang P."/>
            <person name="Xu J."/>
            <person name="Bruns T."/>
            <person name="Baldrian P."/>
            <person name="Vilgalys R."/>
            <person name="Dunand C."/>
            <person name="Henrissat B."/>
            <person name="Grigoriev I.V."/>
            <person name="Hibbett D."/>
            <person name="Nagy L.G."/>
            <person name="Martin F.M."/>
        </authorList>
    </citation>
    <scope>NUCLEOTIDE SEQUENCE</scope>
    <source>
        <strain evidence="3">Prilba</strain>
    </source>
</reference>
<comment type="caution">
    <text evidence="3">The sequence shown here is derived from an EMBL/GenBank/DDBJ whole genome shotgun (WGS) entry which is preliminary data.</text>
</comment>
<keyword evidence="4" id="KW-1185">Reference proteome</keyword>
<dbReference type="SUPFAM" id="SSF52540">
    <property type="entry name" value="P-loop containing nucleoside triphosphate hydrolases"/>
    <property type="match status" value="1"/>
</dbReference>